<feature type="signal peptide" evidence="3">
    <location>
        <begin position="1"/>
        <end position="16"/>
    </location>
</feature>
<dbReference type="Pfam" id="PF01734">
    <property type="entry name" value="Patatin"/>
    <property type="match status" value="1"/>
</dbReference>
<reference evidence="5" key="1">
    <citation type="submission" date="2021-09" db="EMBL/GenBank/DDBJ databases">
        <authorList>
            <consortium name="AG Swart"/>
            <person name="Singh M."/>
            <person name="Singh A."/>
            <person name="Seah K."/>
            <person name="Emmerich C."/>
        </authorList>
    </citation>
    <scope>NUCLEOTIDE SEQUENCE</scope>
    <source>
        <strain evidence="5">ATCC30299</strain>
    </source>
</reference>
<feature type="domain" description="PNPLA" evidence="4">
    <location>
        <begin position="23"/>
        <end position="200"/>
    </location>
</feature>
<keyword evidence="6" id="KW-1185">Reference proteome</keyword>
<feature type="short sequence motif" description="GXGXXG" evidence="2">
    <location>
        <begin position="27"/>
        <end position="32"/>
    </location>
</feature>
<proteinExistence type="predicted"/>
<keyword evidence="2" id="KW-0442">Lipid degradation</keyword>
<evidence type="ECO:0000256" key="2">
    <source>
        <dbReference type="PROSITE-ProRule" id="PRU01161"/>
    </source>
</evidence>
<dbReference type="Proteomes" id="UP001162131">
    <property type="component" value="Unassembled WGS sequence"/>
</dbReference>
<feature type="short sequence motif" description="DGA/G" evidence="2">
    <location>
        <begin position="187"/>
        <end position="189"/>
    </location>
</feature>
<evidence type="ECO:0000313" key="6">
    <source>
        <dbReference type="Proteomes" id="UP001162131"/>
    </source>
</evidence>
<evidence type="ECO:0000256" key="1">
    <source>
        <dbReference type="ARBA" id="ARBA00023098"/>
    </source>
</evidence>
<dbReference type="InterPro" id="IPR016035">
    <property type="entry name" value="Acyl_Trfase/lysoPLipase"/>
</dbReference>
<keyword evidence="3" id="KW-0732">Signal</keyword>
<dbReference type="Gene3D" id="3.40.1090.10">
    <property type="entry name" value="Cytosolic phospholipase A2 catalytic domain"/>
    <property type="match status" value="1"/>
</dbReference>
<name>A0AAU9JVK1_9CILI</name>
<dbReference type="GO" id="GO:0016042">
    <property type="term" value="P:lipid catabolic process"/>
    <property type="evidence" value="ECO:0007669"/>
    <property type="project" value="UniProtKB-UniRule"/>
</dbReference>
<dbReference type="GO" id="GO:0016787">
    <property type="term" value="F:hydrolase activity"/>
    <property type="evidence" value="ECO:0007669"/>
    <property type="project" value="UniProtKB-UniRule"/>
</dbReference>
<accession>A0AAU9JVK1</accession>
<dbReference type="AlphaFoldDB" id="A0AAU9JVK1"/>
<gene>
    <name evidence="5" type="ORF">BSTOLATCC_MIC47968</name>
</gene>
<feature type="active site" description="Nucleophile" evidence="2">
    <location>
        <position position="60"/>
    </location>
</feature>
<evidence type="ECO:0000313" key="5">
    <source>
        <dbReference type="EMBL" id="CAG9329139.1"/>
    </source>
</evidence>
<dbReference type="InterPro" id="IPR002641">
    <property type="entry name" value="PNPLA_dom"/>
</dbReference>
<feature type="short sequence motif" description="GXSXG" evidence="2">
    <location>
        <begin position="58"/>
        <end position="62"/>
    </location>
</feature>
<evidence type="ECO:0000256" key="3">
    <source>
        <dbReference type="SAM" id="SignalP"/>
    </source>
</evidence>
<sequence length="328" mass="36463">MLLILIIFSALNFSFADKKCYALSIEGGGSHGAFEAGALWQLINSLPPDEVLYNVVTGISTGALNAAGVSFFPIGSEKEMADFVVQTWLNINNSSTIFEEWNDGIIGGLFFHSGLYNNAPLKKFVKERSQRGIHRNITVGSTNLDTGLYGQFNESLGNENMTTAILCSADPPAYFPPTWFQGHNWADGGCIINLDVFAAVNRCLDIVSNQSDIIVDLLFDTPDEGLTEVYNFTTLSVISRIREIKASDTNLWFLYNAVNAWPDVNFRYIILPSQKMPGGYVPLDFDRKVIEWEIELGKNDTKKALGSLKSGKESLKDRFKKKDNIIYP</sequence>
<keyword evidence="1 2" id="KW-0443">Lipid metabolism</keyword>
<evidence type="ECO:0000259" key="4">
    <source>
        <dbReference type="PROSITE" id="PS51635"/>
    </source>
</evidence>
<protein>
    <recommendedName>
        <fullName evidence="4">PNPLA domain-containing protein</fullName>
    </recommendedName>
</protein>
<organism evidence="5 6">
    <name type="scientific">Blepharisma stoltei</name>
    <dbReference type="NCBI Taxonomy" id="1481888"/>
    <lineage>
        <taxon>Eukaryota</taxon>
        <taxon>Sar</taxon>
        <taxon>Alveolata</taxon>
        <taxon>Ciliophora</taxon>
        <taxon>Postciliodesmatophora</taxon>
        <taxon>Heterotrichea</taxon>
        <taxon>Heterotrichida</taxon>
        <taxon>Blepharismidae</taxon>
        <taxon>Blepharisma</taxon>
    </lineage>
</organism>
<dbReference type="SUPFAM" id="SSF52151">
    <property type="entry name" value="FabD/lysophospholipase-like"/>
    <property type="match status" value="1"/>
</dbReference>
<dbReference type="PROSITE" id="PS51635">
    <property type="entry name" value="PNPLA"/>
    <property type="match status" value="1"/>
</dbReference>
<dbReference type="EMBL" id="CAJZBQ010000047">
    <property type="protein sequence ID" value="CAG9329139.1"/>
    <property type="molecule type" value="Genomic_DNA"/>
</dbReference>
<feature type="chain" id="PRO_5043392591" description="PNPLA domain-containing protein" evidence="3">
    <location>
        <begin position="17"/>
        <end position="328"/>
    </location>
</feature>
<feature type="active site" description="Proton acceptor" evidence="2">
    <location>
        <position position="187"/>
    </location>
</feature>
<keyword evidence="2" id="KW-0378">Hydrolase</keyword>
<comment type="caution">
    <text evidence="5">The sequence shown here is derived from an EMBL/GenBank/DDBJ whole genome shotgun (WGS) entry which is preliminary data.</text>
</comment>